<keyword evidence="4 6" id="KW-0067">ATP-binding</keyword>
<dbReference type="InterPro" id="IPR012094">
    <property type="entry name" value="tRNA_Ile_lys_synt"/>
</dbReference>
<organism evidence="8">
    <name type="scientific">Dicranema revolutum</name>
    <dbReference type="NCBI Taxonomy" id="239144"/>
    <lineage>
        <taxon>Eukaryota</taxon>
        <taxon>Rhodophyta</taxon>
        <taxon>Florideophyceae</taxon>
        <taxon>Rhodymeniophycidae</taxon>
        <taxon>Gigartinales</taxon>
        <taxon>Dicranemataceae</taxon>
        <taxon>Dicranema</taxon>
    </lineage>
</organism>
<dbReference type="HAMAP" id="MF_01161">
    <property type="entry name" value="tRNA_Ile_lys_synt"/>
    <property type="match status" value="1"/>
</dbReference>
<comment type="function">
    <text evidence="6">Ligates lysine onto the cytidine present at position 34 of the AUA codon-specific tRNA(Ile) that contains the anticodon CAU, in an ATP-dependent manner. Cytidine is converted to lysidine, thus changing the amino acid specificity of the tRNA from methionine to isoleucine.</text>
</comment>
<gene>
    <name evidence="6 8" type="primary">tilS</name>
</gene>
<dbReference type="GO" id="GO:0032267">
    <property type="term" value="F:tRNA(Ile)-lysidine synthase activity"/>
    <property type="evidence" value="ECO:0007669"/>
    <property type="project" value="UniProtKB-EC"/>
</dbReference>
<evidence type="ECO:0000259" key="7">
    <source>
        <dbReference type="Pfam" id="PF01171"/>
    </source>
</evidence>
<dbReference type="GO" id="GO:0006400">
    <property type="term" value="P:tRNA modification"/>
    <property type="evidence" value="ECO:0007669"/>
    <property type="project" value="UniProtKB-UniRule"/>
</dbReference>
<dbReference type="EMBL" id="MK814651">
    <property type="protein sequence ID" value="QCI06147.1"/>
    <property type="molecule type" value="Genomic_DNA"/>
</dbReference>
<proteinExistence type="inferred from homology"/>
<keyword evidence="2 6" id="KW-0819">tRNA processing</keyword>
<dbReference type="Pfam" id="PF01171">
    <property type="entry name" value="ATP_bind_3"/>
    <property type="match status" value="1"/>
</dbReference>
<geneLocation type="plastid" evidence="8"/>
<evidence type="ECO:0000256" key="1">
    <source>
        <dbReference type="ARBA" id="ARBA00022598"/>
    </source>
</evidence>
<comment type="domain">
    <text evidence="6">The N-terminal region contains the highly conserved SGGXDS motif, predicted to be a P-loop motif involved in ATP binding.</text>
</comment>
<keyword evidence="8" id="KW-0934">Plastid</keyword>
<dbReference type="EC" id="6.3.4.19" evidence="6"/>
<comment type="catalytic activity">
    <reaction evidence="5 6">
        <text>cytidine(34) in tRNA(Ile2) + L-lysine + ATP = lysidine(34) in tRNA(Ile2) + AMP + diphosphate + H(+)</text>
        <dbReference type="Rhea" id="RHEA:43744"/>
        <dbReference type="Rhea" id="RHEA-COMP:10625"/>
        <dbReference type="Rhea" id="RHEA-COMP:10670"/>
        <dbReference type="ChEBI" id="CHEBI:15378"/>
        <dbReference type="ChEBI" id="CHEBI:30616"/>
        <dbReference type="ChEBI" id="CHEBI:32551"/>
        <dbReference type="ChEBI" id="CHEBI:33019"/>
        <dbReference type="ChEBI" id="CHEBI:82748"/>
        <dbReference type="ChEBI" id="CHEBI:83665"/>
        <dbReference type="ChEBI" id="CHEBI:456215"/>
        <dbReference type="EC" id="6.3.4.19"/>
    </reaction>
</comment>
<dbReference type="PANTHER" id="PTHR43033:SF1">
    <property type="entry name" value="TRNA(ILE)-LYSIDINE SYNTHASE-RELATED"/>
    <property type="match status" value="1"/>
</dbReference>
<dbReference type="InterPro" id="IPR014729">
    <property type="entry name" value="Rossmann-like_a/b/a_fold"/>
</dbReference>
<evidence type="ECO:0000256" key="6">
    <source>
        <dbReference type="HAMAP-Rule" id="MF_01161"/>
    </source>
</evidence>
<evidence type="ECO:0000256" key="3">
    <source>
        <dbReference type="ARBA" id="ARBA00022741"/>
    </source>
</evidence>
<evidence type="ECO:0000256" key="2">
    <source>
        <dbReference type="ARBA" id="ARBA00022694"/>
    </source>
</evidence>
<dbReference type="InterPro" id="IPR012795">
    <property type="entry name" value="tRNA_Ile_lys_synt_N"/>
</dbReference>
<evidence type="ECO:0000313" key="8">
    <source>
        <dbReference type="EMBL" id="QCI06147.1"/>
    </source>
</evidence>
<dbReference type="SUPFAM" id="SSF52402">
    <property type="entry name" value="Adenine nucleotide alpha hydrolases-like"/>
    <property type="match status" value="1"/>
</dbReference>
<evidence type="ECO:0000256" key="5">
    <source>
        <dbReference type="ARBA" id="ARBA00048539"/>
    </source>
</evidence>
<evidence type="ECO:0000256" key="4">
    <source>
        <dbReference type="ARBA" id="ARBA00022840"/>
    </source>
</evidence>
<dbReference type="Gene3D" id="3.40.50.620">
    <property type="entry name" value="HUPs"/>
    <property type="match status" value="1"/>
</dbReference>
<dbReference type="NCBIfam" id="TIGR02432">
    <property type="entry name" value="lysidine_TilS_N"/>
    <property type="match status" value="1"/>
</dbReference>
<dbReference type="AlphaFoldDB" id="A0A4D6WR74"/>
<keyword evidence="1 6" id="KW-0436">Ligase</keyword>
<keyword evidence="3 6" id="KW-0547">Nucleotide-binding</keyword>
<comment type="similarity">
    <text evidence="6">Belongs to the tRNA(Ile)-lysidine synthase family.</text>
</comment>
<feature type="domain" description="tRNA(Ile)-lysidine/2-thiocytidine synthase N-terminal" evidence="7">
    <location>
        <begin position="25"/>
        <end position="204"/>
    </location>
</feature>
<dbReference type="InterPro" id="IPR011063">
    <property type="entry name" value="TilS/TtcA_N"/>
</dbReference>
<feature type="binding site" evidence="6">
    <location>
        <begin position="30"/>
        <end position="35"/>
    </location>
    <ligand>
        <name>ATP</name>
        <dbReference type="ChEBI" id="CHEBI:30616"/>
    </ligand>
</feature>
<dbReference type="GO" id="GO:0005524">
    <property type="term" value="F:ATP binding"/>
    <property type="evidence" value="ECO:0007669"/>
    <property type="project" value="UniProtKB-UniRule"/>
</dbReference>
<accession>A0A4D6WR74</accession>
<protein>
    <recommendedName>
        <fullName evidence="6">tRNA(Ile)-lysidine synthase</fullName>
        <ecNumber evidence="6">6.3.4.19</ecNumber>
    </recommendedName>
    <alternativeName>
        <fullName evidence="6">tRNA(Ile)-2-lysyl-cytidine synthase</fullName>
    </alternativeName>
    <alternativeName>
        <fullName evidence="6">tRNA(Ile)-lysidine synthetase</fullName>
    </alternativeName>
</protein>
<reference evidence="8" key="2">
    <citation type="submission" date="2019-04" db="EMBL/GenBank/DDBJ databases">
        <authorList>
            <person name="Pasella M."/>
        </authorList>
    </citation>
    <scope>NUCLEOTIDE SEQUENCE</scope>
    <source>
        <strain evidence="8">VRM320</strain>
    </source>
</reference>
<reference evidence="8" key="1">
    <citation type="journal article" date="2019" name="Mol. Phylogenet. Evol.">
        <title>Morphological evolution and classification of the red algal order Ceramiales inferred using plastid phylogenomics.</title>
        <authorList>
            <person name="Diaz-Tapia P."/>
            <person name="Pasella M.M."/>
            <person name="Verbruggen H."/>
            <person name="Maggs C.A."/>
        </authorList>
    </citation>
    <scope>NUCLEOTIDE SEQUENCE</scope>
    <source>
        <strain evidence="8">VRM320</strain>
    </source>
</reference>
<dbReference type="CDD" id="cd01992">
    <property type="entry name" value="TilS_N"/>
    <property type="match status" value="1"/>
</dbReference>
<sequence>MNTYLNKKFVSTVTKFLKHNSINSILIAISGGQDSLCLIKLLEIFHVAHQPLLKITYIYIDHQWKKNKNNYQQIKHLINIIRGKKIAIYQIKQIIKSETKARNIRYQTIINHANKHKYQAIITAHTQTDKIETLLQQIIRGTSLNGITSLSEKRKFTKDIYIYRPLLSFTRQEIHWFCRKFYLPIWSDTTNYENKIQRNRLRNELIPYINKYFASNIESKLTSFINISMLENEYIKQNAIKLYLSSRHKLNLALNYKLINNQHIALQIRTLQIFFFII</sequence>
<name>A0A4D6WR74_9FLOR</name>
<dbReference type="PANTHER" id="PTHR43033">
    <property type="entry name" value="TRNA(ILE)-LYSIDINE SYNTHASE-RELATED"/>
    <property type="match status" value="1"/>
</dbReference>